<evidence type="ECO:0000313" key="1">
    <source>
        <dbReference type="EMBL" id="WMV45826.1"/>
    </source>
</evidence>
<dbReference type="AlphaFoldDB" id="A0AAF0ZNL6"/>
<keyword evidence="2" id="KW-1185">Reference proteome</keyword>
<dbReference type="EMBL" id="CP133620">
    <property type="protein sequence ID" value="WMV45826.1"/>
    <property type="molecule type" value="Genomic_DNA"/>
</dbReference>
<dbReference type="Proteomes" id="UP001234989">
    <property type="component" value="Chromosome 9"/>
</dbReference>
<gene>
    <name evidence="1" type="ORF">MTR67_039211</name>
</gene>
<organism evidence="1 2">
    <name type="scientific">Solanum verrucosum</name>
    <dbReference type="NCBI Taxonomy" id="315347"/>
    <lineage>
        <taxon>Eukaryota</taxon>
        <taxon>Viridiplantae</taxon>
        <taxon>Streptophyta</taxon>
        <taxon>Embryophyta</taxon>
        <taxon>Tracheophyta</taxon>
        <taxon>Spermatophyta</taxon>
        <taxon>Magnoliopsida</taxon>
        <taxon>eudicotyledons</taxon>
        <taxon>Gunneridae</taxon>
        <taxon>Pentapetalae</taxon>
        <taxon>asterids</taxon>
        <taxon>lamiids</taxon>
        <taxon>Solanales</taxon>
        <taxon>Solanaceae</taxon>
        <taxon>Solanoideae</taxon>
        <taxon>Solaneae</taxon>
        <taxon>Solanum</taxon>
    </lineage>
</organism>
<evidence type="ECO:0000313" key="2">
    <source>
        <dbReference type="Proteomes" id="UP001234989"/>
    </source>
</evidence>
<name>A0AAF0ZNL6_SOLVR</name>
<sequence length="43" mass="5109">MVPMLNLVPPFTLKRMVTTQALLWLSLKHYIVESVDRRWVGLR</sequence>
<accession>A0AAF0ZNL6</accession>
<proteinExistence type="predicted"/>
<reference evidence="1" key="1">
    <citation type="submission" date="2023-08" db="EMBL/GenBank/DDBJ databases">
        <title>A de novo genome assembly of Solanum verrucosum Schlechtendal, a Mexican diploid species geographically isolated from the other diploid A-genome species in potato relatives.</title>
        <authorList>
            <person name="Hosaka K."/>
        </authorList>
    </citation>
    <scope>NUCLEOTIDE SEQUENCE</scope>
    <source>
        <tissue evidence="1">Young leaves</tissue>
    </source>
</reference>
<protein>
    <submittedName>
        <fullName evidence="1">Uncharacterized protein</fullName>
    </submittedName>
</protein>